<organism evidence="2 3">
    <name type="scientific">Gordonia phage PatrickStar</name>
    <dbReference type="NCBI Taxonomy" id="1838076"/>
    <lineage>
        <taxon>Viruses</taxon>
        <taxon>Duplodnaviria</taxon>
        <taxon>Heunggongvirae</taxon>
        <taxon>Uroviricota</taxon>
        <taxon>Caudoviricetes</taxon>
        <taxon>Orchidvirus</taxon>
        <taxon>Orchidvirus orchid</taxon>
    </lineage>
</organism>
<accession>A0A160DGY5</accession>
<dbReference type="Proteomes" id="UP000229511">
    <property type="component" value="Genome"/>
</dbReference>
<sequence>MAPTLVQQIWLKLDEVMSEAMNWNGGGKILNREKAIEKLGPWYSSEDELNWLNDKVEYVGKTSVGRGLAEALVIICTPAFENSDQVVRLAVKRYKAKVAGEELPDTPGFMGPGQTGDSLRLAGQGTEANVQSGVAPSVSTETPSPTPAPTQPGPKKKKSKLNETAIASIKKGLANGFDAETFAEMYNVSIDEIKALA</sequence>
<evidence type="ECO:0000256" key="1">
    <source>
        <dbReference type="SAM" id="MobiDB-lite"/>
    </source>
</evidence>
<gene>
    <name evidence="2" type="primary">75</name>
    <name evidence="2" type="ORF">PBI_PATRICKSTAR_75</name>
</gene>
<reference evidence="2 3" key="1">
    <citation type="submission" date="2016-03" db="EMBL/GenBank/DDBJ databases">
        <authorList>
            <person name="Rimple P."/>
            <person name="Montgomery M.T."/>
            <person name="Guerrero C.A."/>
            <person name="Mavrich T.N."/>
            <person name="Pope W.H."/>
            <person name="Garlena R.A."/>
            <person name="Russell D.A."/>
            <person name="Jacobs-Sera D."/>
            <person name="Hendrix R.W."/>
            <person name="Hatfull G.F."/>
        </authorList>
    </citation>
    <scope>NUCLEOTIDE SEQUENCE [LARGE SCALE GENOMIC DNA]</scope>
</reference>
<proteinExistence type="predicted"/>
<evidence type="ECO:0000313" key="3">
    <source>
        <dbReference type="Proteomes" id="UP000229511"/>
    </source>
</evidence>
<evidence type="ECO:0000313" key="2">
    <source>
        <dbReference type="EMBL" id="ANA87309.1"/>
    </source>
</evidence>
<protein>
    <submittedName>
        <fullName evidence="2">Uncharacterized protein</fullName>
    </submittedName>
</protein>
<name>A0A160DGY5_9CAUD</name>
<feature type="region of interest" description="Disordered" evidence="1">
    <location>
        <begin position="126"/>
        <end position="161"/>
    </location>
</feature>
<dbReference type="EMBL" id="KU998252">
    <property type="protein sequence ID" value="ANA87309.1"/>
    <property type="molecule type" value="Genomic_DNA"/>
</dbReference>